<feature type="domain" description="DNA polymerase III delta subunit-like C-terminal" evidence="10">
    <location>
        <begin position="217"/>
        <end position="337"/>
    </location>
</feature>
<sequence length="342" mass="39812">MTYLKVKKAVEQGKLSPVYFSYGSQTFLMEDFIQELTRQLQTKNEEELNIIPFRLQETPIELIVEEAETISFFGGKKLVIIKDFYAVTSQKVETKLEHNFDVLDRYIKNPVEETIVVIQAPYEKLDERKKITKLLKKETTVVEANPFDERTLFQWIQEQAEQKRVTLSDQTKGQLLERVGTNLLLMATEIEKLSLYVGEGGVIEQDHIELLVARTLEQDIFALIDLAIHQKTDKALVIYHDLLRQKEEPLKILALLTRQFRIYYQVKELSSRGYSQKEIASQMKLHPYVVKLATQRLHQFNEKRLYALMELAAETDYAIKTGKTEKVLAVELLILRLATDEK</sequence>
<organism evidence="11 13">
    <name type="scientific">Alkalihalobacillus alcalophilus ATCC 27647 = CGMCC 1.3604</name>
    <dbReference type="NCBI Taxonomy" id="1218173"/>
    <lineage>
        <taxon>Bacteria</taxon>
        <taxon>Bacillati</taxon>
        <taxon>Bacillota</taxon>
        <taxon>Bacilli</taxon>
        <taxon>Bacillales</taxon>
        <taxon>Bacillaceae</taxon>
        <taxon>Alkalihalobacillus</taxon>
    </lineage>
</organism>
<evidence type="ECO:0000313" key="11">
    <source>
        <dbReference type="EMBL" id="KGA98462.1"/>
    </source>
</evidence>
<feature type="domain" description="DNA polymerase III delta N-terminal" evidence="9">
    <location>
        <begin position="19"/>
        <end position="144"/>
    </location>
</feature>
<evidence type="ECO:0000313" key="14">
    <source>
        <dbReference type="Proteomes" id="UP000297014"/>
    </source>
</evidence>
<reference evidence="12 14" key="2">
    <citation type="submission" date="2014-01" db="EMBL/GenBank/DDBJ databases">
        <title>Draft genome sequencing of Bacillus alcalophilus CGMCC 1.3604.</title>
        <authorList>
            <person name="Yang J."/>
            <person name="Diao L."/>
            <person name="Yang S."/>
        </authorList>
    </citation>
    <scope>NUCLEOTIDE SEQUENCE [LARGE SCALE GENOMIC DNA]</scope>
    <source>
        <strain evidence="12 14">CGMCC 1.3604</strain>
    </source>
</reference>
<dbReference type="Gene3D" id="1.10.8.60">
    <property type="match status" value="1"/>
</dbReference>
<evidence type="ECO:0000256" key="5">
    <source>
        <dbReference type="ARBA" id="ARBA00022705"/>
    </source>
</evidence>
<dbReference type="InterPro" id="IPR008921">
    <property type="entry name" value="DNA_pol3_clamp-load_cplx_C"/>
</dbReference>
<evidence type="ECO:0000256" key="7">
    <source>
        <dbReference type="ARBA" id="ARBA00034754"/>
    </source>
</evidence>
<dbReference type="GO" id="GO:0006261">
    <property type="term" value="P:DNA-templated DNA replication"/>
    <property type="evidence" value="ECO:0007669"/>
    <property type="project" value="TreeGrafter"/>
</dbReference>
<keyword evidence="5" id="KW-0235">DNA replication</keyword>
<dbReference type="Gene3D" id="1.20.272.10">
    <property type="match status" value="1"/>
</dbReference>
<dbReference type="PANTHER" id="PTHR34388:SF1">
    <property type="entry name" value="DNA POLYMERASE III SUBUNIT DELTA"/>
    <property type="match status" value="1"/>
</dbReference>
<evidence type="ECO:0000256" key="6">
    <source>
        <dbReference type="ARBA" id="ARBA00022932"/>
    </source>
</evidence>
<evidence type="ECO:0000256" key="8">
    <source>
        <dbReference type="ARBA" id="ARBA00049244"/>
    </source>
</evidence>
<dbReference type="Proteomes" id="UP000002754">
    <property type="component" value="Unassembled WGS sequence"/>
</dbReference>
<dbReference type="OrthoDB" id="9775929at2"/>
<protein>
    <recommendedName>
        <fullName evidence="2">DNA polymerase III subunit delta</fullName>
        <ecNumber evidence="1">2.7.7.7</ecNumber>
    </recommendedName>
</protein>
<keyword evidence="3" id="KW-0808">Transferase</keyword>
<dbReference type="SUPFAM" id="SSF48019">
    <property type="entry name" value="post-AAA+ oligomerization domain-like"/>
    <property type="match status" value="1"/>
</dbReference>
<dbReference type="InterPro" id="IPR048466">
    <property type="entry name" value="DNA_pol3_delta-like_C"/>
</dbReference>
<dbReference type="EMBL" id="ALPT02000010">
    <property type="protein sequence ID" value="KGA98462.1"/>
    <property type="molecule type" value="Genomic_DNA"/>
</dbReference>
<dbReference type="InterPro" id="IPR010372">
    <property type="entry name" value="DNA_pol3_delta_N"/>
</dbReference>
<dbReference type="SUPFAM" id="SSF52540">
    <property type="entry name" value="P-loop containing nucleoside triphosphate hydrolases"/>
    <property type="match status" value="1"/>
</dbReference>
<reference evidence="11 13" key="1">
    <citation type="journal article" date="2014" name="Genome Announc.">
        <title>Draft Genome Sequence of Bacillus alcalophilus AV1934, a Classic Alkaliphile Isolated from Human Feces in 1934.</title>
        <authorList>
            <person name="Attie O."/>
            <person name="Jayaprakash A."/>
            <person name="Shah H."/>
            <person name="Paulsen I.T."/>
            <person name="Morino M."/>
            <person name="Takahashi Y."/>
            <person name="Narumi I."/>
            <person name="Sachidanandam R."/>
            <person name="Satoh K."/>
            <person name="Ito M."/>
            <person name="Krulwich T.A."/>
        </authorList>
    </citation>
    <scope>NUCLEOTIDE SEQUENCE [LARGE SCALE GENOMIC DNA]</scope>
    <source>
        <strain evidence="11 13">AV1934</strain>
    </source>
</reference>
<evidence type="ECO:0000259" key="10">
    <source>
        <dbReference type="Pfam" id="PF21694"/>
    </source>
</evidence>
<comment type="similarity">
    <text evidence="7">Belongs to the DNA polymerase HolA subunit family.</text>
</comment>
<dbReference type="PANTHER" id="PTHR34388">
    <property type="entry name" value="DNA POLYMERASE III SUBUNIT DELTA"/>
    <property type="match status" value="1"/>
</dbReference>
<dbReference type="NCBIfam" id="TIGR01128">
    <property type="entry name" value="holA"/>
    <property type="match status" value="1"/>
</dbReference>
<dbReference type="Gene3D" id="3.40.50.300">
    <property type="entry name" value="P-loop containing nucleotide triphosphate hydrolases"/>
    <property type="match status" value="1"/>
</dbReference>
<evidence type="ECO:0000256" key="4">
    <source>
        <dbReference type="ARBA" id="ARBA00022695"/>
    </source>
</evidence>
<dbReference type="eggNOG" id="COG1466">
    <property type="taxonomic scope" value="Bacteria"/>
</dbReference>
<evidence type="ECO:0000313" key="13">
    <source>
        <dbReference type="Proteomes" id="UP000002754"/>
    </source>
</evidence>
<dbReference type="EC" id="2.7.7.7" evidence="1"/>
<keyword evidence="6" id="KW-0239">DNA-directed DNA polymerase</keyword>
<dbReference type="EMBL" id="JALP01000373">
    <property type="protein sequence ID" value="THG88530.1"/>
    <property type="molecule type" value="Genomic_DNA"/>
</dbReference>
<comment type="catalytic activity">
    <reaction evidence="8">
        <text>DNA(n) + a 2'-deoxyribonucleoside 5'-triphosphate = DNA(n+1) + diphosphate</text>
        <dbReference type="Rhea" id="RHEA:22508"/>
        <dbReference type="Rhea" id="RHEA-COMP:17339"/>
        <dbReference type="Rhea" id="RHEA-COMP:17340"/>
        <dbReference type="ChEBI" id="CHEBI:33019"/>
        <dbReference type="ChEBI" id="CHEBI:61560"/>
        <dbReference type="ChEBI" id="CHEBI:173112"/>
        <dbReference type="EC" id="2.7.7.7"/>
    </reaction>
</comment>
<dbReference type="InterPro" id="IPR027417">
    <property type="entry name" value="P-loop_NTPase"/>
</dbReference>
<dbReference type="GO" id="GO:0009360">
    <property type="term" value="C:DNA polymerase III complex"/>
    <property type="evidence" value="ECO:0007669"/>
    <property type="project" value="InterPro"/>
</dbReference>
<evidence type="ECO:0000256" key="1">
    <source>
        <dbReference type="ARBA" id="ARBA00012417"/>
    </source>
</evidence>
<dbReference type="InterPro" id="IPR005790">
    <property type="entry name" value="DNA_polIII_delta"/>
</dbReference>
<gene>
    <name evidence="12" type="ORF">AJ85_02775</name>
    <name evidence="11" type="ORF">BALCAV_0204345</name>
</gene>
<dbReference type="STRING" id="1218173.BALCAV_0204345"/>
<dbReference type="RefSeq" id="WP_003323291.1">
    <property type="nucleotide sequence ID" value="NZ_ALPT02000010.1"/>
</dbReference>
<evidence type="ECO:0000313" key="12">
    <source>
        <dbReference type="EMBL" id="THG88530.1"/>
    </source>
</evidence>
<evidence type="ECO:0000259" key="9">
    <source>
        <dbReference type="Pfam" id="PF06144"/>
    </source>
</evidence>
<dbReference type="AlphaFoldDB" id="A0A094YY49"/>
<evidence type="ECO:0000256" key="3">
    <source>
        <dbReference type="ARBA" id="ARBA00022679"/>
    </source>
</evidence>
<dbReference type="Pfam" id="PF06144">
    <property type="entry name" value="DNA_pol3_delta"/>
    <property type="match status" value="1"/>
</dbReference>
<name>A0A094YY49_ALKAL</name>
<evidence type="ECO:0000256" key="2">
    <source>
        <dbReference type="ARBA" id="ARBA00017703"/>
    </source>
</evidence>
<dbReference type="GO" id="GO:0003677">
    <property type="term" value="F:DNA binding"/>
    <property type="evidence" value="ECO:0007669"/>
    <property type="project" value="InterPro"/>
</dbReference>
<dbReference type="Pfam" id="PF21694">
    <property type="entry name" value="DNA_pol3_delta_C"/>
    <property type="match status" value="1"/>
</dbReference>
<dbReference type="GO" id="GO:0003887">
    <property type="term" value="F:DNA-directed DNA polymerase activity"/>
    <property type="evidence" value="ECO:0007669"/>
    <property type="project" value="UniProtKB-KW"/>
</dbReference>
<keyword evidence="13" id="KW-1185">Reference proteome</keyword>
<proteinExistence type="inferred from homology"/>
<accession>A0A094YY49</accession>
<dbReference type="Proteomes" id="UP000297014">
    <property type="component" value="Unassembled WGS sequence"/>
</dbReference>
<keyword evidence="4" id="KW-0548">Nucleotidyltransferase</keyword>
<comment type="caution">
    <text evidence="11">The sequence shown here is derived from an EMBL/GenBank/DDBJ whole genome shotgun (WGS) entry which is preliminary data.</text>
</comment>